<keyword evidence="3" id="KW-1185">Reference proteome</keyword>
<dbReference type="STRING" id="5539.A0A3E2HBE6"/>
<feature type="region of interest" description="Disordered" evidence="1">
    <location>
        <begin position="50"/>
        <end position="77"/>
    </location>
</feature>
<feature type="non-terminal residue" evidence="2">
    <location>
        <position position="238"/>
    </location>
</feature>
<reference evidence="2 3" key="1">
    <citation type="submission" date="2018-05" db="EMBL/GenBank/DDBJ databases">
        <title>Draft genome sequence of Scytalidium lignicola DSM 105466, a ubiquitous saprotrophic fungus.</title>
        <authorList>
            <person name="Buettner E."/>
            <person name="Gebauer A.M."/>
            <person name="Hofrichter M."/>
            <person name="Liers C."/>
            <person name="Kellner H."/>
        </authorList>
    </citation>
    <scope>NUCLEOTIDE SEQUENCE [LARGE SCALE GENOMIC DNA]</scope>
    <source>
        <strain evidence="2 3">DSM 105466</strain>
    </source>
</reference>
<feature type="non-terminal residue" evidence="2">
    <location>
        <position position="1"/>
    </location>
</feature>
<sequence>MASDIMRYHGYIPSRPGSCNTYNKQHWLNKDFDKMKRDLMSTWEREKWLGKASAGSGKHMTSKDRDNLSHQPPPDAVDQIPQELYRKALRYPKLLTFEDRQLLISRGDVGDKALVDPSSLTNEEINTVLGRPCPNVVRANIERATNNELSTVVELVAKAHALGVESLSEAELKLLVNNFYEYDNYYSQISNNWARTPGVQEAMELLTTTEERNVIVAANKYRLIKFDEEWRQKEKLYH</sequence>
<dbReference type="OrthoDB" id="4770730at2759"/>
<evidence type="ECO:0000313" key="2">
    <source>
        <dbReference type="EMBL" id="RFU30700.1"/>
    </source>
</evidence>
<dbReference type="EMBL" id="NCSJ02000094">
    <property type="protein sequence ID" value="RFU30700.1"/>
    <property type="molecule type" value="Genomic_DNA"/>
</dbReference>
<evidence type="ECO:0000256" key="1">
    <source>
        <dbReference type="SAM" id="MobiDB-lite"/>
    </source>
</evidence>
<accession>A0A3E2HBE6</accession>
<gene>
    <name evidence="2" type="ORF">B7463_g5664</name>
</gene>
<comment type="caution">
    <text evidence="2">The sequence shown here is derived from an EMBL/GenBank/DDBJ whole genome shotgun (WGS) entry which is preliminary data.</text>
</comment>
<proteinExistence type="predicted"/>
<name>A0A3E2HBE6_SCYLI</name>
<evidence type="ECO:0000313" key="3">
    <source>
        <dbReference type="Proteomes" id="UP000258309"/>
    </source>
</evidence>
<organism evidence="2 3">
    <name type="scientific">Scytalidium lignicola</name>
    <name type="common">Hyphomycete</name>
    <dbReference type="NCBI Taxonomy" id="5539"/>
    <lineage>
        <taxon>Eukaryota</taxon>
        <taxon>Fungi</taxon>
        <taxon>Dikarya</taxon>
        <taxon>Ascomycota</taxon>
        <taxon>Pezizomycotina</taxon>
        <taxon>Leotiomycetes</taxon>
        <taxon>Leotiomycetes incertae sedis</taxon>
        <taxon>Scytalidium</taxon>
    </lineage>
</organism>
<protein>
    <submittedName>
        <fullName evidence="2">Uncharacterized protein</fullName>
    </submittedName>
</protein>
<dbReference type="AlphaFoldDB" id="A0A3E2HBE6"/>
<dbReference type="Proteomes" id="UP000258309">
    <property type="component" value="Unassembled WGS sequence"/>
</dbReference>